<comment type="caution">
    <text evidence="1">The sequence shown here is derived from an EMBL/GenBank/DDBJ whole genome shotgun (WGS) entry which is preliminary data.</text>
</comment>
<dbReference type="Proteomes" id="UP000625210">
    <property type="component" value="Unassembled WGS sequence"/>
</dbReference>
<proteinExistence type="predicted"/>
<gene>
    <name evidence="1" type="ORF">GCM10011571_15440</name>
</gene>
<dbReference type="EMBL" id="BMHQ01000004">
    <property type="protein sequence ID" value="GGE14835.1"/>
    <property type="molecule type" value="Genomic_DNA"/>
</dbReference>
<evidence type="ECO:0000313" key="2">
    <source>
        <dbReference type="Proteomes" id="UP000625210"/>
    </source>
</evidence>
<reference evidence="1" key="1">
    <citation type="journal article" date="2014" name="Int. J. Syst. Evol. Microbiol.">
        <title>Complete genome sequence of Corynebacterium casei LMG S-19264T (=DSM 44701T), isolated from a smear-ripened cheese.</title>
        <authorList>
            <consortium name="US DOE Joint Genome Institute (JGI-PGF)"/>
            <person name="Walter F."/>
            <person name="Albersmeier A."/>
            <person name="Kalinowski J."/>
            <person name="Ruckert C."/>
        </authorList>
    </citation>
    <scope>NUCLEOTIDE SEQUENCE</scope>
    <source>
        <strain evidence="1">CGMCC 1.15179</strain>
    </source>
</reference>
<organism evidence="1 2">
    <name type="scientific">Marinithermofilum abyssi</name>
    <dbReference type="NCBI Taxonomy" id="1571185"/>
    <lineage>
        <taxon>Bacteria</taxon>
        <taxon>Bacillati</taxon>
        <taxon>Bacillota</taxon>
        <taxon>Bacilli</taxon>
        <taxon>Bacillales</taxon>
        <taxon>Thermoactinomycetaceae</taxon>
        <taxon>Marinithermofilum</taxon>
    </lineage>
</organism>
<dbReference type="AlphaFoldDB" id="A0A8J2VF00"/>
<keyword evidence="2" id="KW-1185">Reference proteome</keyword>
<evidence type="ECO:0000313" key="1">
    <source>
        <dbReference type="EMBL" id="GGE14835.1"/>
    </source>
</evidence>
<sequence length="86" mass="10336">MTREFFTYEAYIDRYKTFWSEEGDGRPEIMSREGFQQSMHLLQDCYETYRNMIQLGQEQEASRYYLNIINPLENELAIADGTDNFL</sequence>
<dbReference type="RefSeq" id="WP_188647302.1">
    <property type="nucleotide sequence ID" value="NZ_BMHQ01000004.1"/>
</dbReference>
<accession>A0A8J2VF00</accession>
<protein>
    <submittedName>
        <fullName evidence="1">Uncharacterized protein</fullName>
    </submittedName>
</protein>
<name>A0A8J2VF00_9BACL</name>
<reference evidence="1" key="2">
    <citation type="submission" date="2020-09" db="EMBL/GenBank/DDBJ databases">
        <authorList>
            <person name="Sun Q."/>
            <person name="Zhou Y."/>
        </authorList>
    </citation>
    <scope>NUCLEOTIDE SEQUENCE</scope>
    <source>
        <strain evidence="1">CGMCC 1.15179</strain>
    </source>
</reference>